<dbReference type="HOGENOM" id="CLU_491814_0_0_1"/>
<sequence>MDGYLQPPPPSYPSQRLPSMFTREPVPPNHHDEALISYNHMGTEHLNRPMTGIYGSQPFPSVEVSPESFNPTPYDHFRSASQSPHYSPHYGQPHSHNAPLLMSPPPQPQLRGRVIEQQCGIIAAPLASTAPVNPQRTQISKPANTPRDTPLDSSDSKCEEVHRIWSKQKNDLGHSAFDILVQWVLEPGNYNRWRVKGSKKSDICEEIHQILIKNGIFGRNASGVYQQIHFLEKRFRAARDETKKTGGGFNGFPGERQFSEKIEAICPHFYDLQPVMGDRPSAMPLDQIESLSDLDTDTCMKALRLTSSQASTSQGHEDIIDLEDDNFTSEVIDTDESFELPPPINHPALMQAINQADHPSKTKRGKHFRDSSVGSQDDISNSPAHPSSSKKARGLAGGTFLKAIGFDDKPDTSLNNRKAASVSEELKRFQDNNSKQRDRALDLHREAIQGQVSIGESIGGAMNEMTGVLKLIVNPPKDKITQELDDLRLLRERSDYEYRLAKQRSEMMDLELKRKAKLIERFEKAGKSFSEANQRADQMIEEQKKRMAEEAQKN</sequence>
<feature type="compositionally biased region" description="Basic and acidic residues" evidence="1">
    <location>
        <begin position="541"/>
        <end position="554"/>
    </location>
</feature>
<keyword evidence="3" id="KW-1185">Reference proteome</keyword>
<evidence type="ECO:0000313" key="3">
    <source>
        <dbReference type="Proteomes" id="UP000001072"/>
    </source>
</evidence>
<evidence type="ECO:0000256" key="1">
    <source>
        <dbReference type="SAM" id="MobiDB-lite"/>
    </source>
</evidence>
<proteinExistence type="predicted"/>
<feature type="compositionally biased region" description="Polar residues" evidence="1">
    <location>
        <begin position="372"/>
        <end position="387"/>
    </location>
</feature>
<feature type="region of interest" description="Disordered" evidence="1">
    <location>
        <begin position="126"/>
        <end position="156"/>
    </location>
</feature>
<dbReference type="Proteomes" id="UP000001072">
    <property type="component" value="Unassembled WGS sequence"/>
</dbReference>
<feature type="region of interest" description="Disordered" evidence="1">
    <location>
        <begin position="527"/>
        <end position="554"/>
    </location>
</feature>
<organism evidence="3">
    <name type="scientific">Melampsora larici-populina (strain 98AG31 / pathotype 3-4-7)</name>
    <name type="common">Poplar leaf rust fungus</name>
    <dbReference type="NCBI Taxonomy" id="747676"/>
    <lineage>
        <taxon>Eukaryota</taxon>
        <taxon>Fungi</taxon>
        <taxon>Dikarya</taxon>
        <taxon>Basidiomycota</taxon>
        <taxon>Pucciniomycotina</taxon>
        <taxon>Pucciniomycetes</taxon>
        <taxon>Pucciniales</taxon>
        <taxon>Melampsoraceae</taxon>
        <taxon>Melampsora</taxon>
    </lineage>
</organism>
<dbReference type="VEuPathDB" id="FungiDB:MELLADRAFT_96078"/>
<dbReference type="GeneID" id="18937471"/>
<protein>
    <submittedName>
        <fullName evidence="2">Uncharacterized protein</fullName>
    </submittedName>
</protein>
<feature type="compositionally biased region" description="Pro residues" evidence="1">
    <location>
        <begin position="1"/>
        <end position="12"/>
    </location>
</feature>
<dbReference type="PANTHER" id="PTHR33324">
    <property type="entry name" value="EXPRESSED PROTEIN"/>
    <property type="match status" value="1"/>
</dbReference>
<dbReference type="KEGG" id="mlr:MELLADRAFT_96078"/>
<dbReference type="EMBL" id="GL883181">
    <property type="protein sequence ID" value="EGF98236.1"/>
    <property type="molecule type" value="Genomic_DNA"/>
</dbReference>
<dbReference type="AlphaFoldDB" id="F4SAV8"/>
<dbReference type="InParanoid" id="F4SAV8"/>
<name>F4SAV8_MELLP</name>
<feature type="region of interest" description="Disordered" evidence="1">
    <location>
        <begin position="358"/>
        <end position="394"/>
    </location>
</feature>
<dbReference type="RefSeq" id="XP_007418504.1">
    <property type="nucleotide sequence ID" value="XM_007418442.1"/>
</dbReference>
<gene>
    <name evidence="2" type="ORF">MELLADRAFT_96078</name>
</gene>
<evidence type="ECO:0000313" key="2">
    <source>
        <dbReference type="EMBL" id="EGF98236.1"/>
    </source>
</evidence>
<accession>F4SAV8</accession>
<dbReference type="PANTHER" id="PTHR33324:SF2">
    <property type="entry name" value="MYB_SANT-LIKE DNA-BINDING DOMAIN-CONTAINING PROTEIN"/>
    <property type="match status" value="1"/>
</dbReference>
<feature type="compositionally biased region" description="Polar residues" evidence="1">
    <location>
        <begin position="130"/>
        <end position="153"/>
    </location>
</feature>
<feature type="region of interest" description="Disordered" evidence="1">
    <location>
        <begin position="79"/>
        <end position="98"/>
    </location>
</feature>
<dbReference type="OrthoDB" id="2506645at2759"/>
<feature type="region of interest" description="Disordered" evidence="1">
    <location>
        <begin position="1"/>
        <end position="23"/>
    </location>
</feature>
<reference evidence="3" key="1">
    <citation type="journal article" date="2011" name="Proc. Natl. Acad. Sci. U.S.A.">
        <title>Obligate biotrophy features unraveled by the genomic analysis of rust fungi.</title>
        <authorList>
            <person name="Duplessis S."/>
            <person name="Cuomo C.A."/>
            <person name="Lin Y.-C."/>
            <person name="Aerts A."/>
            <person name="Tisserant E."/>
            <person name="Veneault-Fourrey C."/>
            <person name="Joly D.L."/>
            <person name="Hacquard S."/>
            <person name="Amselem J."/>
            <person name="Cantarel B.L."/>
            <person name="Chiu R."/>
            <person name="Coutinho P.M."/>
            <person name="Feau N."/>
            <person name="Field M."/>
            <person name="Frey P."/>
            <person name="Gelhaye E."/>
            <person name="Goldberg J."/>
            <person name="Grabherr M.G."/>
            <person name="Kodira C.D."/>
            <person name="Kohler A."/>
            <person name="Kuees U."/>
            <person name="Lindquist E.A."/>
            <person name="Lucas S.M."/>
            <person name="Mago R."/>
            <person name="Mauceli E."/>
            <person name="Morin E."/>
            <person name="Murat C."/>
            <person name="Pangilinan J.L."/>
            <person name="Park R."/>
            <person name="Pearson M."/>
            <person name="Quesneville H."/>
            <person name="Rouhier N."/>
            <person name="Sakthikumar S."/>
            <person name="Salamov A.A."/>
            <person name="Schmutz J."/>
            <person name="Selles B."/>
            <person name="Shapiro H."/>
            <person name="Tanguay P."/>
            <person name="Tuskan G.A."/>
            <person name="Henrissat B."/>
            <person name="Van de Peer Y."/>
            <person name="Rouze P."/>
            <person name="Ellis J.G."/>
            <person name="Dodds P.N."/>
            <person name="Schein J.E."/>
            <person name="Zhong S."/>
            <person name="Hamelin R.C."/>
            <person name="Grigoriev I.V."/>
            <person name="Szabo L.J."/>
            <person name="Martin F."/>
        </authorList>
    </citation>
    <scope>NUCLEOTIDE SEQUENCE [LARGE SCALE GENOMIC DNA]</scope>
    <source>
        <strain evidence="3">98AG31 / pathotype 3-4-7</strain>
    </source>
</reference>